<evidence type="ECO:0000259" key="13">
    <source>
        <dbReference type="Pfam" id="PF00156"/>
    </source>
</evidence>
<comment type="subunit">
    <text evidence="6 12">Homodimer.</text>
</comment>
<evidence type="ECO:0000256" key="12">
    <source>
        <dbReference type="HAMAP-Rule" id="MF_00004"/>
    </source>
</evidence>
<keyword evidence="9 12" id="KW-0328">Glycosyltransferase</keyword>
<keyword evidence="8 12" id="KW-0963">Cytoplasm</keyword>
<dbReference type="GO" id="GO:0006168">
    <property type="term" value="P:adenine salvage"/>
    <property type="evidence" value="ECO:0007669"/>
    <property type="project" value="InterPro"/>
</dbReference>
<dbReference type="EMBL" id="SOBK01000006">
    <property type="protein sequence ID" value="TDT88280.1"/>
    <property type="molecule type" value="Genomic_DNA"/>
</dbReference>
<dbReference type="PANTHER" id="PTHR32315">
    <property type="entry name" value="ADENINE PHOSPHORIBOSYLTRANSFERASE"/>
    <property type="match status" value="1"/>
</dbReference>
<dbReference type="NCBIfam" id="TIGR01090">
    <property type="entry name" value="apt"/>
    <property type="match status" value="1"/>
</dbReference>
<dbReference type="GO" id="GO:0006166">
    <property type="term" value="P:purine ribonucleoside salvage"/>
    <property type="evidence" value="ECO:0007669"/>
    <property type="project" value="UniProtKB-UniRule"/>
</dbReference>
<dbReference type="HAMAP" id="MF_00004">
    <property type="entry name" value="Aden_phosphoribosyltr"/>
    <property type="match status" value="1"/>
</dbReference>
<dbReference type="GO" id="GO:0002055">
    <property type="term" value="F:adenine binding"/>
    <property type="evidence" value="ECO:0007669"/>
    <property type="project" value="TreeGrafter"/>
</dbReference>
<comment type="subcellular location">
    <subcellularLocation>
        <location evidence="3 12">Cytoplasm</location>
    </subcellularLocation>
</comment>
<dbReference type="OrthoDB" id="9803963at2"/>
<evidence type="ECO:0000313" key="14">
    <source>
        <dbReference type="EMBL" id="AMK11744.1"/>
    </source>
</evidence>
<dbReference type="EC" id="2.4.2.7" evidence="7 12"/>
<dbReference type="Gene3D" id="3.40.50.2020">
    <property type="match status" value="1"/>
</dbReference>
<comment type="similarity">
    <text evidence="5 12">Belongs to the purine/pyrimidine phosphoribosyltransferase family.</text>
</comment>
<evidence type="ECO:0000256" key="7">
    <source>
        <dbReference type="ARBA" id="ARBA00011893"/>
    </source>
</evidence>
<evidence type="ECO:0000256" key="2">
    <source>
        <dbReference type="ARBA" id="ARBA00003968"/>
    </source>
</evidence>
<dbReference type="AlphaFoldDB" id="A0A126QPA2"/>
<comment type="catalytic activity">
    <reaction evidence="1 12">
        <text>AMP + diphosphate = 5-phospho-alpha-D-ribose 1-diphosphate + adenine</text>
        <dbReference type="Rhea" id="RHEA:16609"/>
        <dbReference type="ChEBI" id="CHEBI:16708"/>
        <dbReference type="ChEBI" id="CHEBI:33019"/>
        <dbReference type="ChEBI" id="CHEBI:58017"/>
        <dbReference type="ChEBI" id="CHEBI:456215"/>
        <dbReference type="EC" id="2.4.2.7"/>
    </reaction>
</comment>
<dbReference type="InterPro" id="IPR000836">
    <property type="entry name" value="PRTase_dom"/>
</dbReference>
<evidence type="ECO:0000256" key="5">
    <source>
        <dbReference type="ARBA" id="ARBA00008391"/>
    </source>
</evidence>
<evidence type="ECO:0000256" key="11">
    <source>
        <dbReference type="ARBA" id="ARBA00022726"/>
    </source>
</evidence>
<organism evidence="15 17">
    <name type="scientific">Pseudodesulfovibrio indicus</name>
    <dbReference type="NCBI Taxonomy" id="1716143"/>
    <lineage>
        <taxon>Bacteria</taxon>
        <taxon>Pseudomonadati</taxon>
        <taxon>Thermodesulfobacteriota</taxon>
        <taxon>Desulfovibrionia</taxon>
        <taxon>Desulfovibrionales</taxon>
        <taxon>Desulfovibrionaceae</taxon>
    </lineage>
</organism>
<evidence type="ECO:0000256" key="6">
    <source>
        <dbReference type="ARBA" id="ARBA00011738"/>
    </source>
</evidence>
<evidence type="ECO:0000313" key="17">
    <source>
        <dbReference type="Proteomes" id="UP000295506"/>
    </source>
</evidence>
<protein>
    <recommendedName>
        <fullName evidence="7 12">Adenine phosphoribosyltransferase</fullName>
        <shortName evidence="12">APRT</shortName>
        <ecNumber evidence="7 12">2.4.2.7</ecNumber>
    </recommendedName>
</protein>
<evidence type="ECO:0000313" key="15">
    <source>
        <dbReference type="EMBL" id="TDT88280.1"/>
    </source>
</evidence>
<evidence type="ECO:0000256" key="1">
    <source>
        <dbReference type="ARBA" id="ARBA00000868"/>
    </source>
</evidence>
<dbReference type="Proteomes" id="UP000295506">
    <property type="component" value="Unassembled WGS sequence"/>
</dbReference>
<keyword evidence="16" id="KW-1185">Reference proteome</keyword>
<dbReference type="GO" id="GO:0005737">
    <property type="term" value="C:cytoplasm"/>
    <property type="evidence" value="ECO:0007669"/>
    <property type="project" value="UniProtKB-SubCell"/>
</dbReference>
<dbReference type="SUPFAM" id="SSF53271">
    <property type="entry name" value="PRTase-like"/>
    <property type="match status" value="1"/>
</dbReference>
<keyword evidence="11 12" id="KW-0660">Purine salvage</keyword>
<evidence type="ECO:0000256" key="4">
    <source>
        <dbReference type="ARBA" id="ARBA00004659"/>
    </source>
</evidence>
<accession>A0A126QPA2</accession>
<dbReference type="RefSeq" id="WP_066804037.1">
    <property type="nucleotide sequence ID" value="NZ_CP014206.1"/>
</dbReference>
<evidence type="ECO:0000256" key="10">
    <source>
        <dbReference type="ARBA" id="ARBA00022679"/>
    </source>
</evidence>
<sequence>MNLRHYVRDIPDYPKKGITFYDITPILGNHEAFNAVIDQLYQKYKDCGADKIVAADARGFIFGAPLALRMGIGFVPVRKPGKLPYKNRCVTYDLEYGSDTLCMHVDAVNPGDKILMIDDLLATGGTAEGMVKLIREAGGEIVGAGFVIQLSFLDGDEVMHAAGVTHDFLIEIK</sequence>
<dbReference type="GO" id="GO:0044209">
    <property type="term" value="P:AMP salvage"/>
    <property type="evidence" value="ECO:0007669"/>
    <property type="project" value="UniProtKB-UniRule"/>
</dbReference>
<name>A0A126QPA2_9BACT</name>
<evidence type="ECO:0000256" key="3">
    <source>
        <dbReference type="ARBA" id="ARBA00004496"/>
    </source>
</evidence>
<dbReference type="GO" id="GO:0016208">
    <property type="term" value="F:AMP binding"/>
    <property type="evidence" value="ECO:0007669"/>
    <property type="project" value="TreeGrafter"/>
</dbReference>
<dbReference type="KEGG" id="dej:AWY79_11785"/>
<dbReference type="CDD" id="cd06223">
    <property type="entry name" value="PRTases_typeI"/>
    <property type="match status" value="1"/>
</dbReference>
<evidence type="ECO:0000256" key="9">
    <source>
        <dbReference type="ARBA" id="ARBA00022676"/>
    </source>
</evidence>
<dbReference type="Proteomes" id="UP000055611">
    <property type="component" value="Chromosome"/>
</dbReference>
<dbReference type="FunFam" id="3.40.50.2020:FF:000004">
    <property type="entry name" value="Adenine phosphoribosyltransferase"/>
    <property type="match status" value="1"/>
</dbReference>
<dbReference type="NCBIfam" id="NF002636">
    <property type="entry name" value="PRK02304.1-5"/>
    <property type="match status" value="1"/>
</dbReference>
<dbReference type="EMBL" id="CP014206">
    <property type="protein sequence ID" value="AMK11744.1"/>
    <property type="molecule type" value="Genomic_DNA"/>
</dbReference>
<evidence type="ECO:0000256" key="8">
    <source>
        <dbReference type="ARBA" id="ARBA00022490"/>
    </source>
</evidence>
<reference evidence="14 16" key="1">
    <citation type="journal article" date="2016" name="Front. Microbiol.">
        <title>Genome Sequence of the Piezophilic, Mesophilic Sulfate-Reducing Bacterium Desulfovibrio indicus J2T.</title>
        <authorList>
            <person name="Cao J."/>
            <person name="Maignien L."/>
            <person name="Shao Z."/>
            <person name="Alain K."/>
            <person name="Jebbar M."/>
        </authorList>
    </citation>
    <scope>NUCLEOTIDE SEQUENCE [LARGE SCALE GENOMIC DNA]</scope>
    <source>
        <strain evidence="14 16">J2</strain>
    </source>
</reference>
<evidence type="ECO:0000313" key="16">
    <source>
        <dbReference type="Proteomes" id="UP000055611"/>
    </source>
</evidence>
<feature type="domain" description="Phosphoribosyltransferase" evidence="13">
    <location>
        <begin position="27"/>
        <end position="147"/>
    </location>
</feature>
<proteinExistence type="inferred from homology"/>
<dbReference type="NCBIfam" id="NF002634">
    <property type="entry name" value="PRK02304.1-3"/>
    <property type="match status" value="1"/>
</dbReference>
<comment type="pathway">
    <text evidence="4 12">Purine metabolism; AMP biosynthesis via salvage pathway; AMP from adenine: step 1/1.</text>
</comment>
<gene>
    <name evidence="12" type="primary">apt</name>
    <name evidence="14" type="ORF">AWY79_11785</name>
    <name evidence="15" type="ORF">EDC59_10693</name>
</gene>
<dbReference type="Pfam" id="PF00156">
    <property type="entry name" value="Pribosyltran"/>
    <property type="match status" value="1"/>
</dbReference>
<dbReference type="GO" id="GO:0003999">
    <property type="term" value="F:adenine phosphoribosyltransferase activity"/>
    <property type="evidence" value="ECO:0007669"/>
    <property type="project" value="UniProtKB-UniRule"/>
</dbReference>
<dbReference type="InterPro" id="IPR029057">
    <property type="entry name" value="PRTase-like"/>
</dbReference>
<dbReference type="PANTHER" id="PTHR32315:SF3">
    <property type="entry name" value="ADENINE PHOSPHORIBOSYLTRANSFERASE"/>
    <property type="match status" value="1"/>
</dbReference>
<reference evidence="15 17" key="2">
    <citation type="submission" date="2019-03" db="EMBL/GenBank/DDBJ databases">
        <title>Genomic Encyclopedia of Type Strains, Phase IV (KMG-IV): sequencing the most valuable type-strain genomes for metagenomic binning, comparative biology and taxonomic classification.</title>
        <authorList>
            <person name="Goeker M."/>
        </authorList>
    </citation>
    <scope>NUCLEOTIDE SEQUENCE [LARGE SCALE GENOMIC DNA]</scope>
    <source>
        <strain evidence="15 17">DSM 101483</strain>
    </source>
</reference>
<dbReference type="InterPro" id="IPR005764">
    <property type="entry name" value="Ade_phspho_trans"/>
</dbReference>
<comment type="function">
    <text evidence="2 12">Catalyzes a salvage reaction resulting in the formation of AMP, that is energically less costly than de novo synthesis.</text>
</comment>
<dbReference type="InterPro" id="IPR050054">
    <property type="entry name" value="UPRTase/APRTase"/>
</dbReference>
<keyword evidence="10 12" id="KW-0808">Transferase</keyword>